<keyword evidence="8 9" id="KW-0472">Membrane</keyword>
<dbReference type="InterPro" id="IPR003369">
    <property type="entry name" value="TatA/B/E"/>
</dbReference>
<keyword evidence="7 9" id="KW-0811">Translocation</keyword>
<organism evidence="11 12">
    <name type="scientific">Igneacidithiobacillus copahuensis</name>
    <dbReference type="NCBI Taxonomy" id="2724909"/>
    <lineage>
        <taxon>Bacteria</taxon>
        <taxon>Pseudomonadati</taxon>
        <taxon>Pseudomonadota</taxon>
        <taxon>Acidithiobacillia</taxon>
        <taxon>Acidithiobacillales</taxon>
        <taxon>Acidithiobacillaceae</taxon>
        <taxon>Igneacidithiobacillus</taxon>
    </lineage>
</organism>
<gene>
    <name evidence="9 11" type="primary">tatB</name>
    <name evidence="11" type="ORF">HFQ13_01450</name>
</gene>
<comment type="caution">
    <text evidence="11">The sequence shown here is derived from an EMBL/GenBank/DDBJ whole genome shotgun (WGS) entry which is preliminary data.</text>
</comment>
<keyword evidence="6 9" id="KW-1133">Transmembrane helix</keyword>
<dbReference type="NCBIfam" id="TIGR01410">
    <property type="entry name" value="tatB"/>
    <property type="match status" value="1"/>
</dbReference>
<dbReference type="Proteomes" id="UP001197378">
    <property type="component" value="Unassembled WGS sequence"/>
</dbReference>
<feature type="compositionally biased region" description="Low complexity" evidence="10">
    <location>
        <begin position="97"/>
        <end position="130"/>
    </location>
</feature>
<evidence type="ECO:0000313" key="11">
    <source>
        <dbReference type="EMBL" id="MBU2786890.1"/>
    </source>
</evidence>
<evidence type="ECO:0000313" key="12">
    <source>
        <dbReference type="Proteomes" id="UP001197378"/>
    </source>
</evidence>
<evidence type="ECO:0000256" key="10">
    <source>
        <dbReference type="SAM" id="MobiDB-lite"/>
    </source>
</evidence>
<evidence type="ECO:0000256" key="9">
    <source>
        <dbReference type="HAMAP-Rule" id="MF_00237"/>
    </source>
</evidence>
<protein>
    <recommendedName>
        <fullName evidence="9">Sec-independent protein translocase protein TatB</fullName>
    </recommendedName>
</protein>
<feature type="region of interest" description="Disordered" evidence="10">
    <location>
        <begin position="91"/>
        <end position="130"/>
    </location>
</feature>
<dbReference type="HAMAP" id="MF_00237">
    <property type="entry name" value="TatB"/>
    <property type="match status" value="1"/>
</dbReference>
<dbReference type="InterPro" id="IPR018448">
    <property type="entry name" value="TatB"/>
</dbReference>
<dbReference type="GO" id="GO:0008320">
    <property type="term" value="F:protein transmembrane transporter activity"/>
    <property type="evidence" value="ECO:0007669"/>
    <property type="project" value="UniProtKB-UniRule"/>
</dbReference>
<comment type="function">
    <text evidence="9">Part of the twin-arginine translocation (Tat) system that transports large folded proteins containing a characteristic twin-arginine motif in their signal peptide across membranes. Together with TatC, TatB is part of a receptor directly interacting with Tat signal peptides. TatB may form an oligomeric binding site that transiently accommodates folded Tat precursor proteins before their translocation.</text>
</comment>
<proteinExistence type="inferred from homology"/>
<evidence type="ECO:0000256" key="8">
    <source>
        <dbReference type="ARBA" id="ARBA00023136"/>
    </source>
</evidence>
<dbReference type="GO" id="GO:0033281">
    <property type="term" value="C:TAT protein transport complex"/>
    <property type="evidence" value="ECO:0007669"/>
    <property type="project" value="UniProtKB-UniRule"/>
</dbReference>
<dbReference type="PRINTS" id="PR01506">
    <property type="entry name" value="TATBPROTEIN"/>
</dbReference>
<dbReference type="Gene3D" id="1.20.5.3310">
    <property type="match status" value="1"/>
</dbReference>
<dbReference type="GO" id="GO:0043953">
    <property type="term" value="P:protein transport by the Tat complex"/>
    <property type="evidence" value="ECO:0007669"/>
    <property type="project" value="UniProtKB-UniRule"/>
</dbReference>
<dbReference type="PANTHER" id="PTHR33162:SF1">
    <property type="entry name" value="SEC-INDEPENDENT PROTEIN TRANSLOCASE PROTEIN TATA, CHLOROPLASTIC"/>
    <property type="match status" value="1"/>
</dbReference>
<comment type="subcellular location">
    <subcellularLocation>
        <location evidence="9">Cell membrane</location>
        <topology evidence="9">Single-pass membrane protein</topology>
    </subcellularLocation>
    <subcellularLocation>
        <location evidence="1">Membrane</location>
        <topology evidence="1">Single-pass membrane protein</topology>
    </subcellularLocation>
</comment>
<keyword evidence="2 9" id="KW-0813">Transport</keyword>
<evidence type="ECO:0000256" key="7">
    <source>
        <dbReference type="ARBA" id="ARBA00023010"/>
    </source>
</evidence>
<evidence type="ECO:0000256" key="4">
    <source>
        <dbReference type="ARBA" id="ARBA00022692"/>
    </source>
</evidence>
<keyword evidence="5 9" id="KW-0653">Protein transport</keyword>
<dbReference type="PANTHER" id="PTHR33162">
    <property type="entry name" value="SEC-INDEPENDENT PROTEIN TRANSLOCASE PROTEIN TATA, CHLOROPLASTIC"/>
    <property type="match status" value="1"/>
</dbReference>
<comment type="subunit">
    <text evidence="9">The Tat system comprises two distinct complexes: a TatABC complex, containing multiple copies of TatA, TatB and TatC subunits, and a separate TatA complex, containing only TatA subunits. Substrates initially bind to the TatABC complex, which probably triggers association of the separate TatA complex to form the active translocon.</text>
</comment>
<dbReference type="Pfam" id="PF02416">
    <property type="entry name" value="TatA_B_E"/>
    <property type="match status" value="1"/>
</dbReference>
<reference evidence="11" key="1">
    <citation type="journal article" date="2021" name="ISME J.">
        <title>Genomic evolution of the class Acidithiobacillia: deep-branching Proteobacteria living in extreme acidic conditions.</title>
        <authorList>
            <person name="Moya-Beltran A."/>
            <person name="Beard S."/>
            <person name="Rojas-Villalobos C."/>
            <person name="Issotta F."/>
            <person name="Gallardo Y."/>
            <person name="Ulloa R."/>
            <person name="Giaveno A."/>
            <person name="Degli Esposti M."/>
            <person name="Johnson D.B."/>
            <person name="Quatrini R."/>
        </authorList>
    </citation>
    <scope>NUCLEOTIDE SEQUENCE</scope>
    <source>
        <strain evidence="11">VAN18-1</strain>
    </source>
</reference>
<sequence length="130" mass="14226">MFDFSFGELALLAVIALLVVGPEKLPELARTAGKWVGYFRRTVNNVRSEVEQQLLLDEMRKEAEKLKGYANEPLQEVEKFKASIEEPLLATEEPSTVSAESGSEVAEGEPEVTLPSGSSGPSRPQGQILH</sequence>
<keyword evidence="4 9" id="KW-0812">Transmembrane</keyword>
<evidence type="ECO:0000256" key="5">
    <source>
        <dbReference type="ARBA" id="ARBA00022927"/>
    </source>
</evidence>
<evidence type="ECO:0000256" key="3">
    <source>
        <dbReference type="ARBA" id="ARBA00022475"/>
    </source>
</evidence>
<evidence type="ECO:0000256" key="6">
    <source>
        <dbReference type="ARBA" id="ARBA00022989"/>
    </source>
</evidence>
<evidence type="ECO:0000256" key="1">
    <source>
        <dbReference type="ARBA" id="ARBA00004167"/>
    </source>
</evidence>
<keyword evidence="3 9" id="KW-1003">Cell membrane</keyword>
<dbReference type="AlphaFoldDB" id="A0AAE3CJ12"/>
<dbReference type="RefSeq" id="WP_215871542.1">
    <property type="nucleotide sequence ID" value="NZ_JAAXYO010000028.1"/>
</dbReference>
<comment type="similarity">
    <text evidence="9">Belongs to the TatB family.</text>
</comment>
<dbReference type="EMBL" id="JAAXYO010000028">
    <property type="protein sequence ID" value="MBU2786890.1"/>
    <property type="molecule type" value="Genomic_DNA"/>
</dbReference>
<keyword evidence="12" id="KW-1185">Reference proteome</keyword>
<name>A0AAE3CJ12_9PROT</name>
<accession>A0AAE3CJ12</accession>
<evidence type="ECO:0000256" key="2">
    <source>
        <dbReference type="ARBA" id="ARBA00022448"/>
    </source>
</evidence>